<dbReference type="SFLD" id="SFLDG01206">
    <property type="entry name" value="Xi.1"/>
    <property type="match status" value="2"/>
</dbReference>
<dbReference type="SUPFAM" id="SSF47616">
    <property type="entry name" value="GST C-terminal domain-like"/>
    <property type="match status" value="2"/>
</dbReference>
<dbReference type="Proteomes" id="UP001054889">
    <property type="component" value="Unassembled WGS sequence"/>
</dbReference>
<dbReference type="Gene3D" id="3.40.30.10">
    <property type="entry name" value="Glutaredoxin"/>
    <property type="match status" value="2"/>
</dbReference>
<dbReference type="CDD" id="cd03190">
    <property type="entry name" value="GST_C_Omega_like"/>
    <property type="match status" value="2"/>
</dbReference>
<dbReference type="PANTHER" id="PTHR32419">
    <property type="entry name" value="GLUTATHIONYL-HYDROQUINONE REDUCTASE"/>
    <property type="match status" value="1"/>
</dbReference>
<name>A0AAV5EBX7_ELECO</name>
<dbReference type="EMBL" id="BQKI01000074">
    <property type="protein sequence ID" value="GJN19696.1"/>
    <property type="molecule type" value="Genomic_DNA"/>
</dbReference>
<dbReference type="InterPro" id="IPR036249">
    <property type="entry name" value="Thioredoxin-like_sf"/>
</dbReference>
<accession>A0AAV5EBX7</accession>
<dbReference type="InterPro" id="IPR004045">
    <property type="entry name" value="Glutathione_S-Trfase_N"/>
</dbReference>
<gene>
    <name evidence="2" type="primary">gb06997</name>
    <name evidence="2" type="ORF">PR202_gb06997</name>
</gene>
<proteinExistence type="predicted"/>
<evidence type="ECO:0000313" key="2">
    <source>
        <dbReference type="EMBL" id="GJN19696.1"/>
    </source>
</evidence>
<dbReference type="SUPFAM" id="SSF52833">
    <property type="entry name" value="Thioredoxin-like"/>
    <property type="match status" value="2"/>
</dbReference>
<protein>
    <recommendedName>
        <fullName evidence="1">GST C-terminal domain-containing protein</fullName>
    </recommendedName>
</protein>
<feature type="domain" description="GST C-terminal" evidence="1">
    <location>
        <begin position="556"/>
        <end position="684"/>
    </location>
</feature>
<evidence type="ECO:0000259" key="1">
    <source>
        <dbReference type="PROSITE" id="PS50405"/>
    </source>
</evidence>
<dbReference type="Gene3D" id="1.20.1050.10">
    <property type="match status" value="2"/>
</dbReference>
<dbReference type="Pfam" id="PF13410">
    <property type="entry name" value="GST_C_2"/>
    <property type="match status" value="2"/>
</dbReference>
<dbReference type="InterPro" id="IPR040079">
    <property type="entry name" value="Glutathione_S-Trfase"/>
</dbReference>
<dbReference type="PANTHER" id="PTHR32419:SF6">
    <property type="entry name" value="GLUTATHIONE S-TRANSFERASE OMEGA-LIKE 1-RELATED"/>
    <property type="match status" value="1"/>
</dbReference>
<comment type="caution">
    <text evidence="2">The sequence shown here is derived from an EMBL/GenBank/DDBJ whole genome shotgun (WGS) entry which is preliminary data.</text>
</comment>
<dbReference type="FunFam" id="1.20.1050.10:FF:000037">
    <property type="entry name" value="Glutathione S-transferase family protein"/>
    <property type="match status" value="2"/>
</dbReference>
<dbReference type="SFLD" id="SFLDS00019">
    <property type="entry name" value="Glutathione_Transferase_(cytos"/>
    <property type="match status" value="2"/>
</dbReference>
<dbReference type="PROSITE" id="PS50405">
    <property type="entry name" value="GST_CTER"/>
    <property type="match status" value="2"/>
</dbReference>
<evidence type="ECO:0000313" key="3">
    <source>
        <dbReference type="Proteomes" id="UP001054889"/>
    </source>
</evidence>
<dbReference type="InterPro" id="IPR047047">
    <property type="entry name" value="GST_Omega-like_C"/>
</dbReference>
<reference evidence="2" key="1">
    <citation type="journal article" date="2018" name="DNA Res.">
        <title>Multiple hybrid de novo genome assembly of finger millet, an orphan allotetraploid crop.</title>
        <authorList>
            <person name="Hatakeyama M."/>
            <person name="Aluri S."/>
            <person name="Balachadran M.T."/>
            <person name="Sivarajan S.R."/>
            <person name="Patrignani A."/>
            <person name="Gruter S."/>
            <person name="Poveda L."/>
            <person name="Shimizu-Inatsugi R."/>
            <person name="Baeten J."/>
            <person name="Francoijs K.J."/>
            <person name="Nataraja K.N."/>
            <person name="Reddy Y.A.N."/>
            <person name="Phadnis S."/>
            <person name="Ravikumar R.L."/>
            <person name="Schlapbach R."/>
            <person name="Sreeman S.M."/>
            <person name="Shimizu K.K."/>
        </authorList>
    </citation>
    <scope>NUCLEOTIDE SEQUENCE</scope>
</reference>
<dbReference type="SFLD" id="SFLDG01148">
    <property type="entry name" value="Xi_(cytGST)"/>
    <property type="match status" value="2"/>
</dbReference>
<organism evidence="2 3">
    <name type="scientific">Eleusine coracana subsp. coracana</name>
    <dbReference type="NCBI Taxonomy" id="191504"/>
    <lineage>
        <taxon>Eukaryota</taxon>
        <taxon>Viridiplantae</taxon>
        <taxon>Streptophyta</taxon>
        <taxon>Embryophyta</taxon>
        <taxon>Tracheophyta</taxon>
        <taxon>Spermatophyta</taxon>
        <taxon>Magnoliopsida</taxon>
        <taxon>Liliopsida</taxon>
        <taxon>Poales</taxon>
        <taxon>Poaceae</taxon>
        <taxon>PACMAD clade</taxon>
        <taxon>Chloridoideae</taxon>
        <taxon>Cynodonteae</taxon>
        <taxon>Eleusininae</taxon>
        <taxon>Eleusine</taxon>
    </lineage>
</organism>
<dbReference type="InterPro" id="IPR016639">
    <property type="entry name" value="GST_Omega/GSH"/>
</dbReference>
<dbReference type="FunFam" id="3.40.30.10:FF:000198">
    <property type="entry name" value="Glutathione S-transferase family protein"/>
    <property type="match status" value="2"/>
</dbReference>
<dbReference type="InterPro" id="IPR010987">
    <property type="entry name" value="Glutathione-S-Trfase_C-like"/>
</dbReference>
<dbReference type="Pfam" id="PF13409">
    <property type="entry name" value="GST_N_2"/>
    <property type="match status" value="2"/>
</dbReference>
<sequence length="716" mass="80230">MLVVPAAPLSTRRLLAARTLSSVSTGRSSSTAVKMARSALDEVTDTGAFDRSPSTFRSSVSRDASARFPAVAGRYHLYVSYACPWASRCLAFLKLKGLDNVISFSSVKPIFERTKETDDHIGWVFPATADEVPGAEPDSFNGAKSVRELYEIASTNYTGKPTVPVLWDKQLKTVVNNESSEIIRMLNTEFNDIAENPGLDLYPAHLRASIDEINELVYDAINNGVYKCGFAKKQGPYDEAVTELYEAMDKCEEILGKQRYLCGNQLTEADIRLFVTLIRFDEVYAVHFKCNKKLLREYPNLFNYTKDIYQTPGISSTVNMEHIRKHYYGSHPSINPYGIIPAAQFATGAHPHLPLDAHKDYILAIAIIALTDLLSAWTLFSFAAGSSSSTAVNMAQSALDEVTAATAFDRSPSTFRRFVSRDASAQFPAVPGRYHLYVSYACPWACRCLAFLKLKGLEHAISFTAVKPIFERTKETDDHMGWVFPSTADEEPGAEPDPINGVKSVRELYEIASTNYTERPSVPILWDKQLKTVVNNESSEIIRMLNTEFNDIAENPGLDLYPAHLRASIDNELVYSAINNGVYQCGFAKKQEPYDEAVTKLFEALDKCEEILGKQRYLCGNQLTEADIRLFVTLIRFDEIYALHFKCNKKLIREYPNLFNYTKDIYQIPGSSSTVNIEHNKKSYYSDPSTNPYGIIPIGSNIDYNAPHDRERFGAV</sequence>
<keyword evidence="3" id="KW-1185">Reference proteome</keyword>
<dbReference type="GO" id="GO:0005737">
    <property type="term" value="C:cytoplasm"/>
    <property type="evidence" value="ECO:0007669"/>
    <property type="project" value="TreeGrafter"/>
</dbReference>
<feature type="domain" description="GST C-terminal" evidence="1">
    <location>
        <begin position="203"/>
        <end position="327"/>
    </location>
</feature>
<dbReference type="GO" id="GO:0004364">
    <property type="term" value="F:glutathione transferase activity"/>
    <property type="evidence" value="ECO:0007669"/>
    <property type="project" value="InterPro"/>
</dbReference>
<dbReference type="InterPro" id="IPR036282">
    <property type="entry name" value="Glutathione-S-Trfase_C_sf"/>
</dbReference>
<dbReference type="AlphaFoldDB" id="A0AAV5EBX7"/>
<reference evidence="2" key="2">
    <citation type="submission" date="2021-12" db="EMBL/GenBank/DDBJ databases">
        <title>Resequencing data analysis of finger millet.</title>
        <authorList>
            <person name="Hatakeyama M."/>
            <person name="Aluri S."/>
            <person name="Balachadran M.T."/>
            <person name="Sivarajan S.R."/>
            <person name="Poveda L."/>
            <person name="Shimizu-Inatsugi R."/>
            <person name="Schlapbach R."/>
            <person name="Sreeman S.M."/>
            <person name="Shimizu K.K."/>
        </authorList>
    </citation>
    <scope>NUCLEOTIDE SEQUENCE</scope>
</reference>